<dbReference type="Pfam" id="PF01808">
    <property type="entry name" value="AICARFT_IMPCHas"/>
    <property type="match status" value="1"/>
</dbReference>
<evidence type="ECO:0000313" key="13">
    <source>
        <dbReference type="Proteomes" id="UP000664218"/>
    </source>
</evidence>
<dbReference type="EC" id="3.5.4.10" evidence="10"/>
<dbReference type="PIRSF" id="PIRSF000414">
    <property type="entry name" value="AICARFT_IMPCHas"/>
    <property type="match status" value="1"/>
</dbReference>
<name>A0A939HD64_9CLOT</name>
<keyword evidence="6 10" id="KW-0378">Hydrolase</keyword>
<evidence type="ECO:0000256" key="3">
    <source>
        <dbReference type="ARBA" id="ARBA00007667"/>
    </source>
</evidence>
<dbReference type="NCBIfam" id="TIGR00355">
    <property type="entry name" value="purH"/>
    <property type="match status" value="1"/>
</dbReference>
<protein>
    <recommendedName>
        <fullName evidence="10">Bifunctional purine biosynthesis protein PurH</fullName>
    </recommendedName>
    <domain>
        <recommendedName>
            <fullName evidence="10">Phosphoribosylaminoimidazolecarboxamide formyltransferase</fullName>
            <ecNumber evidence="10">2.1.2.3</ecNumber>
        </recommendedName>
        <alternativeName>
            <fullName evidence="10">AICAR transformylase</fullName>
        </alternativeName>
    </domain>
    <domain>
        <recommendedName>
            <fullName evidence="10">IMP cyclohydrolase</fullName>
            <ecNumber evidence="10">3.5.4.10</ecNumber>
        </recommendedName>
        <alternativeName>
            <fullName evidence="10">ATIC</fullName>
        </alternativeName>
        <alternativeName>
            <fullName evidence="10">IMP synthase</fullName>
        </alternativeName>
        <alternativeName>
            <fullName evidence="10">Inosinicase</fullName>
        </alternativeName>
    </domain>
</protein>
<reference evidence="12" key="1">
    <citation type="submission" date="2021-03" db="EMBL/GenBank/DDBJ databases">
        <title>Proteiniclasticum marinus sp. nov., isolated from tidal flat sediment.</title>
        <authorList>
            <person name="Namirimu T."/>
            <person name="Yang J.-A."/>
            <person name="Yang S.-H."/>
            <person name="Kim Y.-J."/>
            <person name="Kwon K.K."/>
        </authorList>
    </citation>
    <scope>NUCLEOTIDE SEQUENCE</scope>
    <source>
        <strain evidence="12">SCR006</strain>
    </source>
</reference>
<dbReference type="PANTHER" id="PTHR11692">
    <property type="entry name" value="BIFUNCTIONAL PURINE BIOSYNTHESIS PROTEIN PURH"/>
    <property type="match status" value="1"/>
</dbReference>
<evidence type="ECO:0000256" key="9">
    <source>
        <dbReference type="ARBA" id="ARBA00050687"/>
    </source>
</evidence>
<gene>
    <name evidence="10 12" type="primary">purH</name>
    <name evidence="12" type="ORF">J3A84_12275</name>
</gene>
<comment type="catalytic activity">
    <reaction evidence="8 10">
        <text>(6R)-10-formyltetrahydrofolate + 5-amino-1-(5-phospho-beta-D-ribosyl)imidazole-4-carboxamide = 5-formamido-1-(5-phospho-D-ribosyl)imidazole-4-carboxamide + (6S)-5,6,7,8-tetrahydrofolate</text>
        <dbReference type="Rhea" id="RHEA:22192"/>
        <dbReference type="ChEBI" id="CHEBI:57453"/>
        <dbReference type="ChEBI" id="CHEBI:58467"/>
        <dbReference type="ChEBI" id="CHEBI:58475"/>
        <dbReference type="ChEBI" id="CHEBI:195366"/>
        <dbReference type="EC" id="2.1.2.3"/>
    </reaction>
</comment>
<dbReference type="AlphaFoldDB" id="A0A939HD64"/>
<accession>A0A939HD64</accession>
<dbReference type="RefSeq" id="WP_207600346.1">
    <property type="nucleotide sequence ID" value="NZ_JAFNJU010000009.1"/>
</dbReference>
<dbReference type="SUPFAM" id="SSF53927">
    <property type="entry name" value="Cytidine deaminase-like"/>
    <property type="match status" value="1"/>
</dbReference>
<keyword evidence="13" id="KW-1185">Reference proteome</keyword>
<dbReference type="SUPFAM" id="SSF52335">
    <property type="entry name" value="Methylglyoxal synthase-like"/>
    <property type="match status" value="1"/>
</dbReference>
<dbReference type="Pfam" id="PF02142">
    <property type="entry name" value="MGS"/>
    <property type="match status" value="1"/>
</dbReference>
<dbReference type="PANTHER" id="PTHR11692:SF0">
    <property type="entry name" value="BIFUNCTIONAL PURINE BIOSYNTHESIS PROTEIN ATIC"/>
    <property type="match status" value="1"/>
</dbReference>
<dbReference type="SMART" id="SM00851">
    <property type="entry name" value="MGS"/>
    <property type="match status" value="1"/>
</dbReference>
<evidence type="ECO:0000256" key="10">
    <source>
        <dbReference type="HAMAP-Rule" id="MF_00139"/>
    </source>
</evidence>
<dbReference type="InterPro" id="IPR011607">
    <property type="entry name" value="MGS-like_dom"/>
</dbReference>
<dbReference type="InterPro" id="IPR036914">
    <property type="entry name" value="MGS-like_dom_sf"/>
</dbReference>
<dbReference type="SMART" id="SM00798">
    <property type="entry name" value="AICARFT_IMPCHas"/>
    <property type="match status" value="1"/>
</dbReference>
<dbReference type="Gene3D" id="3.40.140.20">
    <property type="match status" value="2"/>
</dbReference>
<comment type="caution">
    <text evidence="12">The sequence shown here is derived from an EMBL/GenBank/DDBJ whole genome shotgun (WGS) entry which is preliminary data.</text>
</comment>
<evidence type="ECO:0000256" key="8">
    <source>
        <dbReference type="ARBA" id="ARBA00050488"/>
    </source>
</evidence>
<evidence type="ECO:0000259" key="11">
    <source>
        <dbReference type="PROSITE" id="PS51855"/>
    </source>
</evidence>
<evidence type="ECO:0000256" key="2">
    <source>
        <dbReference type="ARBA" id="ARBA00004954"/>
    </source>
</evidence>
<dbReference type="GO" id="GO:0003937">
    <property type="term" value="F:IMP cyclohydrolase activity"/>
    <property type="evidence" value="ECO:0007669"/>
    <property type="project" value="UniProtKB-UniRule"/>
</dbReference>
<dbReference type="InterPro" id="IPR024051">
    <property type="entry name" value="AICAR_Tfase_dup_dom_sf"/>
</dbReference>
<comment type="catalytic activity">
    <reaction evidence="9 10">
        <text>IMP + H2O = 5-formamido-1-(5-phospho-D-ribosyl)imidazole-4-carboxamide</text>
        <dbReference type="Rhea" id="RHEA:18445"/>
        <dbReference type="ChEBI" id="CHEBI:15377"/>
        <dbReference type="ChEBI" id="CHEBI:58053"/>
        <dbReference type="ChEBI" id="CHEBI:58467"/>
        <dbReference type="EC" id="3.5.4.10"/>
    </reaction>
</comment>
<evidence type="ECO:0000313" key="12">
    <source>
        <dbReference type="EMBL" id="MBO1265807.1"/>
    </source>
</evidence>
<dbReference type="Gene3D" id="3.40.50.1380">
    <property type="entry name" value="Methylglyoxal synthase-like domain"/>
    <property type="match status" value="1"/>
</dbReference>
<dbReference type="InterPro" id="IPR002695">
    <property type="entry name" value="PurH-like"/>
</dbReference>
<organism evidence="12 13">
    <name type="scientific">Proteiniclasticum aestuarii</name>
    <dbReference type="NCBI Taxonomy" id="2817862"/>
    <lineage>
        <taxon>Bacteria</taxon>
        <taxon>Bacillati</taxon>
        <taxon>Bacillota</taxon>
        <taxon>Clostridia</taxon>
        <taxon>Eubacteriales</taxon>
        <taxon>Clostridiaceae</taxon>
        <taxon>Proteiniclasticum</taxon>
    </lineage>
</organism>
<dbReference type="FunFam" id="3.40.50.1380:FF:000001">
    <property type="entry name" value="Bifunctional purine biosynthesis protein PurH"/>
    <property type="match status" value="1"/>
</dbReference>
<comment type="pathway">
    <text evidence="2 10">Purine metabolism; IMP biosynthesis via de novo pathway; 5-formamido-1-(5-phospho-D-ribosyl)imidazole-4-carboxamide from 5-amino-1-(5-phospho-D-ribosyl)imidazole-4-carboxamide (10-formyl THF route): step 1/1.</text>
</comment>
<dbReference type="EMBL" id="JAFNJU010000009">
    <property type="protein sequence ID" value="MBO1265807.1"/>
    <property type="molecule type" value="Genomic_DNA"/>
</dbReference>
<dbReference type="GO" id="GO:0005829">
    <property type="term" value="C:cytosol"/>
    <property type="evidence" value="ECO:0007669"/>
    <property type="project" value="TreeGrafter"/>
</dbReference>
<dbReference type="InterPro" id="IPR016193">
    <property type="entry name" value="Cytidine_deaminase-like"/>
</dbReference>
<evidence type="ECO:0000256" key="6">
    <source>
        <dbReference type="ARBA" id="ARBA00022801"/>
    </source>
</evidence>
<dbReference type="FunFam" id="3.40.140.20:FF:000001">
    <property type="entry name" value="Bifunctional purine biosynthesis protein PurH"/>
    <property type="match status" value="1"/>
</dbReference>
<dbReference type="NCBIfam" id="NF002049">
    <property type="entry name" value="PRK00881.1"/>
    <property type="match status" value="1"/>
</dbReference>
<evidence type="ECO:0000256" key="1">
    <source>
        <dbReference type="ARBA" id="ARBA00004844"/>
    </source>
</evidence>
<evidence type="ECO:0000256" key="7">
    <source>
        <dbReference type="ARBA" id="ARBA00023268"/>
    </source>
</evidence>
<keyword evidence="7 10" id="KW-0511">Multifunctional enzyme</keyword>
<dbReference type="GO" id="GO:0006189">
    <property type="term" value="P:'de novo' IMP biosynthetic process"/>
    <property type="evidence" value="ECO:0007669"/>
    <property type="project" value="UniProtKB-UniRule"/>
</dbReference>
<dbReference type="Proteomes" id="UP000664218">
    <property type="component" value="Unassembled WGS sequence"/>
</dbReference>
<feature type="domain" description="MGS-like" evidence="11">
    <location>
        <begin position="1"/>
        <end position="144"/>
    </location>
</feature>
<dbReference type="PROSITE" id="PS51855">
    <property type="entry name" value="MGS"/>
    <property type="match status" value="1"/>
</dbReference>
<proteinExistence type="inferred from homology"/>
<dbReference type="HAMAP" id="MF_00139">
    <property type="entry name" value="PurH"/>
    <property type="match status" value="1"/>
</dbReference>
<dbReference type="GO" id="GO:0004643">
    <property type="term" value="F:phosphoribosylaminoimidazolecarboxamide formyltransferase activity"/>
    <property type="evidence" value="ECO:0007669"/>
    <property type="project" value="UniProtKB-UniRule"/>
</dbReference>
<comment type="similarity">
    <text evidence="3 10">Belongs to the PurH family.</text>
</comment>
<evidence type="ECO:0000256" key="4">
    <source>
        <dbReference type="ARBA" id="ARBA00022679"/>
    </source>
</evidence>
<keyword evidence="5 10" id="KW-0658">Purine biosynthesis</keyword>
<keyword evidence="4 10" id="KW-0808">Transferase</keyword>
<sequence>MSMRALISVYDKSGLKELADFFVKHDIEMISTGGTYAYLRENGFHPVKVEEITGSREILGGRVKTLHPMLHGGILYRRDLPEDLLEVEAEGIEGIDFVCVNLYPFFDKLKENLTTDEQVEFIDIGGPTMLRAAAKNYRYVYTLSDPSDYKDFISIYSEGTDEEKASLRRRLAGQVFNLMGAYDSAVSNFLLKEEEKRYLSLSYRKVSDLRYGENPHQSASVYESLDTEGALKNIEILWGKELSYNNFKDLDIAWKVASSFDEPACCALKHNTPCGVALGKDDFEAYSKAYEGDPVSIFGGIVALNCSVTRETALKMNEIFLEVVMAPAFTEEALEVLKKKKNLRIIRLNEAPSSRRAYVSLDGLMLSQDEDLEDYNALRVVTKKAPDQEEQEEMEFAYKVVKFVKSNAIVVTKDRMTLGIGGGQVNRIDAAKFALEKSKGQGVILASDAFFPFSDVVEEASRQGIRGIIQPGGSLRDQDSIDLCDEKGISMIFTSMRHFKH</sequence>
<evidence type="ECO:0000256" key="5">
    <source>
        <dbReference type="ARBA" id="ARBA00022755"/>
    </source>
</evidence>
<dbReference type="CDD" id="cd01421">
    <property type="entry name" value="IMPCH"/>
    <property type="match status" value="1"/>
</dbReference>
<comment type="domain">
    <text evidence="10">The IMP cyclohydrolase activity resides in the N-terminal region.</text>
</comment>
<dbReference type="EC" id="2.1.2.3" evidence="10"/>
<comment type="pathway">
    <text evidence="1 10">Purine metabolism; IMP biosynthesis via de novo pathway; IMP from 5-formamido-1-(5-phospho-D-ribosyl)imidazole-4-carboxamide: step 1/1.</text>
</comment>